<keyword evidence="10 12" id="KW-0472">Membrane</keyword>
<keyword evidence="6" id="KW-0479">Metal-binding</keyword>
<keyword evidence="9" id="KW-0862">Zinc</keyword>
<feature type="transmembrane region" description="Helical" evidence="12">
    <location>
        <begin position="212"/>
        <end position="232"/>
    </location>
</feature>
<evidence type="ECO:0000256" key="1">
    <source>
        <dbReference type="ARBA" id="ARBA00000900"/>
    </source>
</evidence>
<evidence type="ECO:0000256" key="2">
    <source>
        <dbReference type="ARBA" id="ARBA00004308"/>
    </source>
</evidence>
<comment type="catalytic activity">
    <reaction evidence="1">
        <text>S-ubiquitinyl-[E2 ubiquitin-conjugating enzyme]-L-cysteine + [acceptor protein]-L-lysine = [E2 ubiquitin-conjugating enzyme]-L-cysteine + N(6)-ubiquitinyl-[acceptor protein]-L-lysine.</text>
        <dbReference type="EC" id="2.3.2.27"/>
    </reaction>
</comment>
<evidence type="ECO:0000256" key="11">
    <source>
        <dbReference type="PROSITE-ProRule" id="PRU00175"/>
    </source>
</evidence>
<evidence type="ECO:0000256" key="12">
    <source>
        <dbReference type="SAM" id="Phobius"/>
    </source>
</evidence>
<keyword evidence="12" id="KW-0812">Transmembrane</keyword>
<reference evidence="14" key="1">
    <citation type="submission" date="2021-05" db="EMBL/GenBank/DDBJ databases">
        <authorList>
            <person name="Alioto T."/>
            <person name="Alioto T."/>
            <person name="Gomez Garrido J."/>
        </authorList>
    </citation>
    <scope>NUCLEOTIDE SEQUENCE</scope>
</reference>
<evidence type="ECO:0000256" key="10">
    <source>
        <dbReference type="ARBA" id="ARBA00023136"/>
    </source>
</evidence>
<organism evidence="14">
    <name type="scientific">Culex pipiens</name>
    <name type="common">House mosquito</name>
    <dbReference type="NCBI Taxonomy" id="7175"/>
    <lineage>
        <taxon>Eukaryota</taxon>
        <taxon>Metazoa</taxon>
        <taxon>Ecdysozoa</taxon>
        <taxon>Arthropoda</taxon>
        <taxon>Hexapoda</taxon>
        <taxon>Insecta</taxon>
        <taxon>Pterygota</taxon>
        <taxon>Neoptera</taxon>
        <taxon>Endopterygota</taxon>
        <taxon>Diptera</taxon>
        <taxon>Nematocera</taxon>
        <taxon>Culicoidea</taxon>
        <taxon>Culicidae</taxon>
        <taxon>Culicinae</taxon>
        <taxon>Culicini</taxon>
        <taxon>Culex</taxon>
        <taxon>Culex</taxon>
    </lineage>
</organism>
<comment type="subcellular location">
    <subcellularLocation>
        <location evidence="2">Endomembrane system</location>
    </subcellularLocation>
</comment>
<evidence type="ECO:0000256" key="4">
    <source>
        <dbReference type="ARBA" id="ARBA00012483"/>
    </source>
</evidence>
<keyword evidence="5" id="KW-0808">Transferase</keyword>
<evidence type="ECO:0000256" key="8">
    <source>
        <dbReference type="ARBA" id="ARBA00022786"/>
    </source>
</evidence>
<evidence type="ECO:0000256" key="5">
    <source>
        <dbReference type="ARBA" id="ARBA00022679"/>
    </source>
</evidence>
<name>A0A8D8DW55_CULPI</name>
<accession>A0A8D8DW55</accession>
<feature type="domain" description="RING-type" evidence="13">
    <location>
        <begin position="116"/>
        <end position="155"/>
    </location>
</feature>
<dbReference type="GO" id="GO:0061630">
    <property type="term" value="F:ubiquitin protein ligase activity"/>
    <property type="evidence" value="ECO:0007669"/>
    <property type="project" value="UniProtKB-EC"/>
</dbReference>
<dbReference type="PANTHER" id="PTHR12313">
    <property type="entry name" value="E3 UBIQUITIN-PROTEIN LIGASE RNF5-RELATED"/>
    <property type="match status" value="1"/>
</dbReference>
<dbReference type="GO" id="GO:0008270">
    <property type="term" value="F:zinc ion binding"/>
    <property type="evidence" value="ECO:0007669"/>
    <property type="project" value="UniProtKB-KW"/>
</dbReference>
<keyword evidence="12" id="KW-1133">Transmembrane helix</keyword>
<evidence type="ECO:0000256" key="3">
    <source>
        <dbReference type="ARBA" id="ARBA00004906"/>
    </source>
</evidence>
<dbReference type="GO" id="GO:0005634">
    <property type="term" value="C:nucleus"/>
    <property type="evidence" value="ECO:0007669"/>
    <property type="project" value="UniProtKB-ARBA"/>
</dbReference>
<dbReference type="PROSITE" id="PS50089">
    <property type="entry name" value="ZF_RING_2"/>
    <property type="match status" value="1"/>
</dbReference>
<dbReference type="PROSITE" id="PS00518">
    <property type="entry name" value="ZF_RING_1"/>
    <property type="match status" value="1"/>
</dbReference>
<dbReference type="EC" id="2.3.2.27" evidence="4"/>
<dbReference type="UniPathway" id="UPA00143"/>
<dbReference type="InterPro" id="IPR018957">
    <property type="entry name" value="Znf_C3HC4_RING-type"/>
</dbReference>
<keyword evidence="8" id="KW-0833">Ubl conjugation pathway</keyword>
<dbReference type="SUPFAM" id="SSF57850">
    <property type="entry name" value="RING/U-box"/>
    <property type="match status" value="1"/>
</dbReference>
<dbReference type="Pfam" id="PF00097">
    <property type="entry name" value="zf-C3HC4"/>
    <property type="match status" value="1"/>
</dbReference>
<proteinExistence type="predicted"/>
<dbReference type="SMART" id="SM00184">
    <property type="entry name" value="RING"/>
    <property type="match status" value="1"/>
</dbReference>
<dbReference type="GO" id="GO:0016567">
    <property type="term" value="P:protein ubiquitination"/>
    <property type="evidence" value="ECO:0007669"/>
    <property type="project" value="UniProtKB-UniPathway"/>
</dbReference>
<evidence type="ECO:0000259" key="13">
    <source>
        <dbReference type="PROSITE" id="PS50089"/>
    </source>
</evidence>
<dbReference type="AlphaFoldDB" id="A0A8D8DW55"/>
<dbReference type="Gene3D" id="3.30.40.10">
    <property type="entry name" value="Zinc/RING finger domain, C3HC4 (zinc finger)"/>
    <property type="match status" value="1"/>
</dbReference>
<keyword evidence="7 11" id="KW-0863">Zinc-finger</keyword>
<dbReference type="EMBL" id="HBUE01114630">
    <property type="protein sequence ID" value="CAG6490191.1"/>
    <property type="molecule type" value="Transcribed_RNA"/>
</dbReference>
<dbReference type="InterPro" id="IPR013083">
    <property type="entry name" value="Znf_RING/FYVE/PHD"/>
</dbReference>
<sequence length="240" mass="27062">MSDICYIVIDFGAMPELPGRATLMQIIFGVMEEHLSQMQDVWNDSSRNLVFIKMMTPNQAACLARNHNKHSIVQNNIKHRIPVYVYDGVPPEPEPSSSIFDSTKASANERKDDFVCNICLETAQDTVVSVCGHLFCWPCIHQWMQTSGVTCPVCNSPISKEKFIKLYGRGSNRKVPRNTNSPQPADKRNKTKWVQNFLNFIGDVAFGGDLPIWFHLSLNFIVILISVLFNAADLLQNNVS</sequence>
<dbReference type="InterPro" id="IPR001841">
    <property type="entry name" value="Znf_RING"/>
</dbReference>
<comment type="pathway">
    <text evidence="3">Protein modification; protein ubiquitination.</text>
</comment>
<protein>
    <recommendedName>
        <fullName evidence="4">RING-type E3 ubiquitin transferase</fullName>
        <ecNumber evidence="4">2.3.2.27</ecNumber>
    </recommendedName>
</protein>
<dbReference type="EMBL" id="HBUE01283486">
    <property type="protein sequence ID" value="CAG6570303.1"/>
    <property type="molecule type" value="Transcribed_RNA"/>
</dbReference>
<dbReference type="InterPro" id="IPR045103">
    <property type="entry name" value="RNF5/RNF185-like"/>
</dbReference>
<dbReference type="GO" id="GO:0005783">
    <property type="term" value="C:endoplasmic reticulum"/>
    <property type="evidence" value="ECO:0007669"/>
    <property type="project" value="InterPro"/>
</dbReference>
<evidence type="ECO:0000256" key="7">
    <source>
        <dbReference type="ARBA" id="ARBA00022771"/>
    </source>
</evidence>
<dbReference type="EMBL" id="HBUE01177927">
    <property type="protein sequence ID" value="CAG6518761.1"/>
    <property type="molecule type" value="Transcribed_RNA"/>
</dbReference>
<dbReference type="GO" id="GO:0006511">
    <property type="term" value="P:ubiquitin-dependent protein catabolic process"/>
    <property type="evidence" value="ECO:0007669"/>
    <property type="project" value="InterPro"/>
</dbReference>
<evidence type="ECO:0000256" key="9">
    <source>
        <dbReference type="ARBA" id="ARBA00022833"/>
    </source>
</evidence>
<evidence type="ECO:0000256" key="6">
    <source>
        <dbReference type="ARBA" id="ARBA00022723"/>
    </source>
</evidence>
<evidence type="ECO:0000313" key="14">
    <source>
        <dbReference type="EMBL" id="CAG6518761.1"/>
    </source>
</evidence>
<dbReference type="InterPro" id="IPR017907">
    <property type="entry name" value="Znf_RING_CS"/>
</dbReference>